<name>X0T9Q3_9ZZZZ</name>
<organism evidence="1">
    <name type="scientific">marine sediment metagenome</name>
    <dbReference type="NCBI Taxonomy" id="412755"/>
    <lineage>
        <taxon>unclassified sequences</taxon>
        <taxon>metagenomes</taxon>
        <taxon>ecological metagenomes</taxon>
    </lineage>
</organism>
<feature type="non-terminal residue" evidence="1">
    <location>
        <position position="1"/>
    </location>
</feature>
<dbReference type="AlphaFoldDB" id="X0T9Q3"/>
<protein>
    <submittedName>
        <fullName evidence="1">Uncharacterized protein</fullName>
    </submittedName>
</protein>
<gene>
    <name evidence="1" type="ORF">S01H1_10583</name>
</gene>
<accession>X0T9Q3</accession>
<reference evidence="1" key="1">
    <citation type="journal article" date="2014" name="Front. Microbiol.">
        <title>High frequency of phylogenetically diverse reductive dehalogenase-homologous genes in deep subseafloor sedimentary metagenomes.</title>
        <authorList>
            <person name="Kawai M."/>
            <person name="Futagami T."/>
            <person name="Toyoda A."/>
            <person name="Takaki Y."/>
            <person name="Nishi S."/>
            <person name="Hori S."/>
            <person name="Arai W."/>
            <person name="Tsubouchi T."/>
            <person name="Morono Y."/>
            <person name="Uchiyama I."/>
            <person name="Ito T."/>
            <person name="Fujiyama A."/>
            <person name="Inagaki F."/>
            <person name="Takami H."/>
        </authorList>
    </citation>
    <scope>NUCLEOTIDE SEQUENCE</scope>
    <source>
        <strain evidence="1">Expedition CK06-06</strain>
    </source>
</reference>
<dbReference type="EMBL" id="BARS01005400">
    <property type="protein sequence ID" value="GAF72810.1"/>
    <property type="molecule type" value="Genomic_DNA"/>
</dbReference>
<proteinExistence type="predicted"/>
<evidence type="ECO:0000313" key="1">
    <source>
        <dbReference type="EMBL" id="GAF72810.1"/>
    </source>
</evidence>
<comment type="caution">
    <text evidence="1">The sequence shown here is derived from an EMBL/GenBank/DDBJ whole genome shotgun (WGS) entry which is preliminary data.</text>
</comment>
<sequence>LLELNLNMADLTQKESSQSVMLAGRDELHIADVNLIGGVRKLETNTSVTVNEILGQDPIPDSYFTITAAGAIGDTIRVQLAATTSDSTAPDRDIAAVDETYTLVAADVGDELQLRDNIVAYLNAQVGFKESLKAQKAKDRAIVHITSTFFSLQNDFYERPNPGDFAVTVTGTTTISLGFDTFISRAKTNSLARDPDNPHNLGILGISGSVTVTPGAISDLFIEKALNVASSDLLVDGSVTPVDFIIPANGTKDIFITDLRFVATAGGSIKFKQFLAKNTTLANGIMVTITSDGQTTVMPLITTTEDFRHTFALGSGEFGILSQPSADDLLASFVPLASVVLKAGSSDEIKITIQDDLTTGMADLFEFIGVGFEKEA</sequence>